<dbReference type="RefSeq" id="WP_137261827.1">
    <property type="nucleotide sequence ID" value="NZ_SZQL01000007.1"/>
</dbReference>
<name>A0A4U3L2Y7_9BACT</name>
<proteinExistence type="predicted"/>
<dbReference type="EMBL" id="SZQL01000007">
    <property type="protein sequence ID" value="TKK68639.1"/>
    <property type="molecule type" value="Genomic_DNA"/>
</dbReference>
<gene>
    <name evidence="3" type="ORF">FC093_11015</name>
</gene>
<dbReference type="OrthoDB" id="663559at2"/>
<sequence>MINLSNYEEYFLLYIDNELSKEQCEAVETFVLQHPHLAAELNMLREAKLPLEDAIVYSNKNALYKTTGSSINSSNYEEYFLLHTDKELSVNEEAVVEQFVLQHPQLQEAFLLLQQAKLTPEVIACPDKHRLYKQPAKRIIPLYITRMAVAAAIMGVIILTGNYLINNDPQPQVAVNTQPIQHQPVEKNTALEKEPNVVLPEKKSNDNNIVVAKNEVKQSVSAPAKSTVNTGKSTVLPDTKQQETEQIVVAQIEPLPIKQPAPPAPEELVANNSTTPKQKQPTVLKPLEEVDENAVTSTVAYTSNDYTTTKPAVYKELNTEEDDRILYVGSLQLNKNKVNGLLKKATHLLGGKAKEQNL</sequence>
<dbReference type="Proteomes" id="UP000305848">
    <property type="component" value="Unassembled WGS sequence"/>
</dbReference>
<dbReference type="AlphaFoldDB" id="A0A4U3L2Y7"/>
<feature type="region of interest" description="Disordered" evidence="1">
    <location>
        <begin position="222"/>
        <end position="241"/>
    </location>
</feature>
<evidence type="ECO:0000256" key="2">
    <source>
        <dbReference type="SAM" id="Phobius"/>
    </source>
</evidence>
<evidence type="ECO:0000313" key="3">
    <source>
        <dbReference type="EMBL" id="TKK68639.1"/>
    </source>
</evidence>
<accession>A0A4U3L2Y7</accession>
<evidence type="ECO:0000256" key="1">
    <source>
        <dbReference type="SAM" id="MobiDB-lite"/>
    </source>
</evidence>
<comment type="caution">
    <text evidence="3">The sequence shown here is derived from an EMBL/GenBank/DDBJ whole genome shotgun (WGS) entry which is preliminary data.</text>
</comment>
<reference evidence="3 4" key="1">
    <citation type="submission" date="2019-05" db="EMBL/GenBank/DDBJ databases">
        <title>Panacibacter sp. strain 17mud1-8 Genome sequencing and assembly.</title>
        <authorList>
            <person name="Chhetri G."/>
        </authorList>
    </citation>
    <scope>NUCLEOTIDE SEQUENCE [LARGE SCALE GENOMIC DNA]</scope>
    <source>
        <strain evidence="3 4">17mud1-8</strain>
    </source>
</reference>
<organism evidence="3 4">
    <name type="scientific">Ilyomonas limi</name>
    <dbReference type="NCBI Taxonomy" id="2575867"/>
    <lineage>
        <taxon>Bacteria</taxon>
        <taxon>Pseudomonadati</taxon>
        <taxon>Bacteroidota</taxon>
        <taxon>Chitinophagia</taxon>
        <taxon>Chitinophagales</taxon>
        <taxon>Chitinophagaceae</taxon>
        <taxon>Ilyomonas</taxon>
    </lineage>
</organism>
<evidence type="ECO:0000313" key="4">
    <source>
        <dbReference type="Proteomes" id="UP000305848"/>
    </source>
</evidence>
<keyword evidence="2" id="KW-1133">Transmembrane helix</keyword>
<keyword evidence="2" id="KW-0812">Transmembrane</keyword>
<keyword evidence="4" id="KW-1185">Reference proteome</keyword>
<protein>
    <submittedName>
        <fullName evidence="3">Uncharacterized protein</fullName>
    </submittedName>
</protein>
<feature type="compositionally biased region" description="Polar residues" evidence="1">
    <location>
        <begin position="222"/>
        <end position="233"/>
    </location>
</feature>
<keyword evidence="2" id="KW-0472">Membrane</keyword>
<feature type="transmembrane region" description="Helical" evidence="2">
    <location>
        <begin position="143"/>
        <end position="165"/>
    </location>
</feature>